<dbReference type="SFLD" id="SFLDS00029">
    <property type="entry name" value="Radical_SAM"/>
    <property type="match status" value="1"/>
</dbReference>
<dbReference type="SFLD" id="SFLDG01278">
    <property type="entry name" value="biotin_synthase_like"/>
    <property type="match status" value="1"/>
</dbReference>
<dbReference type="GO" id="GO:0004076">
    <property type="term" value="F:biotin synthase activity"/>
    <property type="evidence" value="ECO:0007669"/>
    <property type="project" value="UniProtKB-UniRule"/>
</dbReference>
<evidence type="ECO:0000256" key="1">
    <source>
        <dbReference type="ARBA" id="ARBA00004942"/>
    </source>
</evidence>
<comment type="function">
    <text evidence="14 16">Catalyzes the conversion of dethiobiotin (DTB) to biotin by the insertion of a sulfur atom into dethiobiotin via a radical-based mechanism.</text>
</comment>
<evidence type="ECO:0000256" key="17">
    <source>
        <dbReference type="PIRSR" id="PIRSR001619-1"/>
    </source>
</evidence>
<keyword evidence="9 16" id="KW-0479">Metal-binding</keyword>
<feature type="binding site" evidence="16 17">
    <location>
        <position position="69"/>
    </location>
    <ligand>
        <name>[4Fe-4S] cluster</name>
        <dbReference type="ChEBI" id="CHEBI:49883"/>
        <note>4Fe-4S-S-AdoMet</note>
    </ligand>
</feature>
<name>A0A9J6P1L6_9CLOT</name>
<dbReference type="HAMAP" id="MF_01694">
    <property type="entry name" value="BioB"/>
    <property type="match status" value="1"/>
</dbReference>
<feature type="binding site" evidence="16 17">
    <location>
        <position position="113"/>
    </location>
    <ligand>
        <name>[2Fe-2S] cluster</name>
        <dbReference type="ChEBI" id="CHEBI:190135"/>
    </ligand>
</feature>
<keyword evidence="8 16" id="KW-0001">2Fe-2S</keyword>
<evidence type="ECO:0000259" key="18">
    <source>
        <dbReference type="PROSITE" id="PS51918"/>
    </source>
</evidence>
<evidence type="ECO:0000256" key="4">
    <source>
        <dbReference type="ARBA" id="ARBA00012236"/>
    </source>
</evidence>
<dbReference type="EMBL" id="JAGSOJ010000002">
    <property type="protein sequence ID" value="MCM1990666.1"/>
    <property type="molecule type" value="Genomic_DNA"/>
</dbReference>
<dbReference type="SUPFAM" id="SSF102114">
    <property type="entry name" value="Radical SAM enzymes"/>
    <property type="match status" value="1"/>
</dbReference>
<feature type="binding site" evidence="16 17">
    <location>
        <position position="76"/>
    </location>
    <ligand>
        <name>[4Fe-4S] cluster</name>
        <dbReference type="ChEBI" id="CHEBI:49883"/>
        <note>4Fe-4S-S-AdoMet</note>
    </ligand>
</feature>
<sequence length="326" mass="36423">MKKFIKELRDKILDGYVINEEEAFKIINIEENDEDTIEVLLQCSNDIRKKFAGNKADLCSIMNGKSGRCSEDCKYCAQSAHYNTNVCEYALINYEDVLERAKEVQAQGIHRFSLVTSGRGIESDEELESLVKIYSGLKRDTNLKLCASHGIIDYDQAMRLKEAGISMYHHNVETSERYYGEICTTHTYEDRVSTINSIKEAGLDLCCGGILGLGEKREDRVKMAFEIRELGVKSVPLNILNPIKGTPLGDNLVLSPNEILKTMALFRFVIPDSYIRYAGGRMTLGDKQHKGFLGGVNAALTGNYLTTVGSNVDNDKDMITCSGLEI</sequence>
<evidence type="ECO:0000256" key="5">
    <source>
        <dbReference type="ARBA" id="ARBA00022485"/>
    </source>
</evidence>
<evidence type="ECO:0000256" key="8">
    <source>
        <dbReference type="ARBA" id="ARBA00022714"/>
    </source>
</evidence>
<dbReference type="InterPro" id="IPR010722">
    <property type="entry name" value="BATS_dom"/>
</dbReference>
<dbReference type="Pfam" id="PF06968">
    <property type="entry name" value="BATS"/>
    <property type="match status" value="1"/>
</dbReference>
<dbReference type="Proteomes" id="UP001056429">
    <property type="component" value="Unassembled WGS sequence"/>
</dbReference>
<comment type="caution">
    <text evidence="19">The sequence shown here is derived from an EMBL/GenBank/DDBJ whole genome shotgun (WGS) entry which is preliminary data.</text>
</comment>
<feature type="binding site" evidence="16 17">
    <location>
        <position position="73"/>
    </location>
    <ligand>
        <name>[4Fe-4S] cluster</name>
        <dbReference type="ChEBI" id="CHEBI:49883"/>
        <note>4Fe-4S-S-AdoMet</note>
    </ligand>
</feature>
<dbReference type="InterPro" id="IPR058240">
    <property type="entry name" value="rSAM_sf"/>
</dbReference>
<keyword evidence="6 16" id="KW-0808">Transferase</keyword>
<comment type="pathway">
    <text evidence="1 16">Cofactor biosynthesis; biotin biosynthesis; biotin from 7,8-diaminononanoate: step 2/2.</text>
</comment>
<evidence type="ECO:0000256" key="12">
    <source>
        <dbReference type="ARBA" id="ARBA00023014"/>
    </source>
</evidence>
<reference evidence="19" key="1">
    <citation type="journal article" date="2021" name="mSystems">
        <title>Bacteria and Archaea Synergistically Convert Glycine Betaine to Biogenic Methane in the Formosa Cold Seep of the South China Sea.</title>
        <authorList>
            <person name="Li L."/>
            <person name="Zhang W."/>
            <person name="Zhang S."/>
            <person name="Song L."/>
            <person name="Sun Q."/>
            <person name="Zhang H."/>
            <person name="Xiang H."/>
            <person name="Dong X."/>
        </authorList>
    </citation>
    <scope>NUCLEOTIDE SEQUENCE</scope>
    <source>
        <strain evidence="19">ZWT</strain>
    </source>
</reference>
<comment type="catalytic activity">
    <reaction evidence="13 16">
        <text>(4R,5S)-dethiobiotin + (sulfur carrier)-SH + 2 reduced [2Fe-2S]-[ferredoxin] + 2 S-adenosyl-L-methionine = (sulfur carrier)-H + biotin + 2 5'-deoxyadenosine + 2 L-methionine + 2 oxidized [2Fe-2S]-[ferredoxin]</text>
        <dbReference type="Rhea" id="RHEA:22060"/>
        <dbReference type="Rhea" id="RHEA-COMP:10000"/>
        <dbReference type="Rhea" id="RHEA-COMP:10001"/>
        <dbReference type="Rhea" id="RHEA-COMP:14737"/>
        <dbReference type="Rhea" id="RHEA-COMP:14739"/>
        <dbReference type="ChEBI" id="CHEBI:17319"/>
        <dbReference type="ChEBI" id="CHEBI:29917"/>
        <dbReference type="ChEBI" id="CHEBI:33737"/>
        <dbReference type="ChEBI" id="CHEBI:33738"/>
        <dbReference type="ChEBI" id="CHEBI:57586"/>
        <dbReference type="ChEBI" id="CHEBI:57844"/>
        <dbReference type="ChEBI" id="CHEBI:59789"/>
        <dbReference type="ChEBI" id="CHEBI:64428"/>
        <dbReference type="ChEBI" id="CHEBI:149473"/>
        <dbReference type="EC" id="2.8.1.6"/>
    </reaction>
</comment>
<dbReference type="AlphaFoldDB" id="A0A9J6P1L6"/>
<dbReference type="InterPro" id="IPR007197">
    <property type="entry name" value="rSAM"/>
</dbReference>
<evidence type="ECO:0000256" key="7">
    <source>
        <dbReference type="ARBA" id="ARBA00022691"/>
    </source>
</evidence>
<dbReference type="GO" id="GO:0005506">
    <property type="term" value="F:iron ion binding"/>
    <property type="evidence" value="ECO:0007669"/>
    <property type="project" value="UniProtKB-UniRule"/>
</dbReference>
<keyword evidence="12 16" id="KW-0411">Iron-sulfur</keyword>
<keyword evidence="11 16" id="KW-0408">Iron</keyword>
<dbReference type="InterPro" id="IPR002684">
    <property type="entry name" value="Biotin_synth/BioAB"/>
</dbReference>
<dbReference type="CDD" id="cd01335">
    <property type="entry name" value="Radical_SAM"/>
    <property type="match status" value="1"/>
</dbReference>
<gene>
    <name evidence="16 19" type="primary">bioB</name>
    <name evidence="19" type="ORF">KDK92_13115</name>
</gene>
<keyword evidence="10 16" id="KW-0093">Biotin biosynthesis</keyword>
<dbReference type="PANTHER" id="PTHR22976:SF2">
    <property type="entry name" value="BIOTIN SYNTHASE, MITOCHONDRIAL"/>
    <property type="match status" value="1"/>
</dbReference>
<proteinExistence type="inferred from homology"/>
<comment type="cofactor">
    <cofactor evidence="17">
        <name>[2Fe-2S] cluster</name>
        <dbReference type="ChEBI" id="CHEBI:190135"/>
    </cofactor>
    <text evidence="17">Binds 1 [2Fe-2S] cluster. The cluster is coordinated with 3 cysteines and 1 arginine.</text>
</comment>
<dbReference type="InterPro" id="IPR006638">
    <property type="entry name" value="Elp3/MiaA/NifB-like_rSAM"/>
</dbReference>
<evidence type="ECO:0000256" key="11">
    <source>
        <dbReference type="ARBA" id="ARBA00023004"/>
    </source>
</evidence>
<dbReference type="PANTHER" id="PTHR22976">
    <property type="entry name" value="BIOTIN SYNTHASE"/>
    <property type="match status" value="1"/>
</dbReference>
<dbReference type="SMART" id="SM00876">
    <property type="entry name" value="BATS"/>
    <property type="match status" value="1"/>
</dbReference>
<evidence type="ECO:0000256" key="9">
    <source>
        <dbReference type="ARBA" id="ARBA00022723"/>
    </source>
</evidence>
<comment type="subunit">
    <text evidence="3 16">Homodimer.</text>
</comment>
<dbReference type="NCBIfam" id="TIGR00433">
    <property type="entry name" value="bioB"/>
    <property type="match status" value="1"/>
</dbReference>
<dbReference type="EC" id="2.8.1.6" evidence="4 16"/>
<evidence type="ECO:0000313" key="19">
    <source>
        <dbReference type="EMBL" id="MCM1990666.1"/>
    </source>
</evidence>
<keyword evidence="20" id="KW-1185">Reference proteome</keyword>
<dbReference type="InterPro" id="IPR013785">
    <property type="entry name" value="Aldolase_TIM"/>
</dbReference>
<dbReference type="SFLD" id="SFLDG01060">
    <property type="entry name" value="BATS_domain_containing"/>
    <property type="match status" value="1"/>
</dbReference>
<comment type="similarity">
    <text evidence="2 16">Belongs to the radical SAM superfamily. Biotin synthase family.</text>
</comment>
<evidence type="ECO:0000256" key="2">
    <source>
        <dbReference type="ARBA" id="ARBA00010765"/>
    </source>
</evidence>
<feature type="binding site" evidence="16 17">
    <location>
        <position position="276"/>
    </location>
    <ligand>
        <name>[2Fe-2S] cluster</name>
        <dbReference type="ChEBI" id="CHEBI:190135"/>
    </ligand>
</feature>
<dbReference type="PROSITE" id="PS51918">
    <property type="entry name" value="RADICAL_SAM"/>
    <property type="match status" value="1"/>
</dbReference>
<feature type="binding site" evidence="16 17">
    <location>
        <position position="146"/>
    </location>
    <ligand>
        <name>[2Fe-2S] cluster</name>
        <dbReference type="ChEBI" id="CHEBI:190135"/>
    </ligand>
</feature>
<dbReference type="GO" id="GO:0009102">
    <property type="term" value="P:biotin biosynthetic process"/>
    <property type="evidence" value="ECO:0007669"/>
    <property type="project" value="UniProtKB-UniRule"/>
</dbReference>
<evidence type="ECO:0000256" key="14">
    <source>
        <dbReference type="ARBA" id="ARBA00057568"/>
    </source>
</evidence>
<dbReference type="Pfam" id="PF04055">
    <property type="entry name" value="Radical_SAM"/>
    <property type="match status" value="1"/>
</dbReference>
<dbReference type="GO" id="GO:0051537">
    <property type="term" value="F:2 iron, 2 sulfur cluster binding"/>
    <property type="evidence" value="ECO:0007669"/>
    <property type="project" value="UniProtKB-KW"/>
</dbReference>
<comment type="cofactor">
    <cofactor evidence="16">
        <name>[2Fe-2S] cluster</name>
        <dbReference type="ChEBI" id="CHEBI:190135"/>
    </cofactor>
    <text evidence="16">Binds 1 [2Fe-2S] cluster. The cluster is coordinated with 3 cysteines and 1 arginine.</text>
</comment>
<accession>A0A9J6P1L6</accession>
<dbReference type="GO" id="GO:0051539">
    <property type="term" value="F:4 iron, 4 sulfur cluster binding"/>
    <property type="evidence" value="ECO:0007669"/>
    <property type="project" value="UniProtKB-KW"/>
</dbReference>
<dbReference type="RefSeq" id="WP_250859758.1">
    <property type="nucleotide sequence ID" value="NZ_JAGSOJ010000002.1"/>
</dbReference>
<evidence type="ECO:0000256" key="6">
    <source>
        <dbReference type="ARBA" id="ARBA00022679"/>
    </source>
</evidence>
<dbReference type="PIRSF" id="PIRSF001619">
    <property type="entry name" value="Biotin_synth"/>
    <property type="match status" value="1"/>
</dbReference>
<dbReference type="Gene3D" id="3.20.20.70">
    <property type="entry name" value="Aldolase class I"/>
    <property type="match status" value="1"/>
</dbReference>
<feature type="domain" description="Radical SAM core" evidence="18">
    <location>
        <begin position="51"/>
        <end position="281"/>
    </location>
</feature>
<dbReference type="SMART" id="SM00729">
    <property type="entry name" value="Elp3"/>
    <property type="match status" value="1"/>
</dbReference>
<keyword evidence="7 16" id="KW-0949">S-adenosyl-L-methionine</keyword>
<comment type="cofactor">
    <cofactor evidence="16 17">
        <name>[4Fe-4S] cluster</name>
        <dbReference type="ChEBI" id="CHEBI:49883"/>
    </cofactor>
    <text evidence="16 17">Binds 1 [4Fe-4S] cluster. The cluster is coordinated with 3 cysteines and an exchangeable S-adenosyl-L-methionine.</text>
</comment>
<evidence type="ECO:0000256" key="15">
    <source>
        <dbReference type="ARBA" id="ARBA00070199"/>
    </source>
</evidence>
<evidence type="ECO:0000256" key="13">
    <source>
        <dbReference type="ARBA" id="ARBA00051157"/>
    </source>
</evidence>
<evidence type="ECO:0000256" key="16">
    <source>
        <dbReference type="HAMAP-Rule" id="MF_01694"/>
    </source>
</evidence>
<reference evidence="19" key="2">
    <citation type="submission" date="2021-04" db="EMBL/GenBank/DDBJ databases">
        <authorList>
            <person name="Dong X."/>
        </authorList>
    </citation>
    <scope>NUCLEOTIDE SEQUENCE</scope>
    <source>
        <strain evidence="19">ZWT</strain>
    </source>
</reference>
<organism evidence="19 20">
    <name type="scientific">Oceanirhabdus seepicola</name>
    <dbReference type="NCBI Taxonomy" id="2828781"/>
    <lineage>
        <taxon>Bacteria</taxon>
        <taxon>Bacillati</taxon>
        <taxon>Bacillota</taxon>
        <taxon>Clostridia</taxon>
        <taxon>Eubacteriales</taxon>
        <taxon>Clostridiaceae</taxon>
        <taxon>Oceanirhabdus</taxon>
    </lineage>
</organism>
<evidence type="ECO:0000256" key="3">
    <source>
        <dbReference type="ARBA" id="ARBA00011738"/>
    </source>
</evidence>
<dbReference type="InterPro" id="IPR024177">
    <property type="entry name" value="Biotin_synthase"/>
</dbReference>
<dbReference type="FunFam" id="3.20.20.70:FF:000026">
    <property type="entry name" value="Biotin synthase"/>
    <property type="match status" value="1"/>
</dbReference>
<evidence type="ECO:0000313" key="20">
    <source>
        <dbReference type="Proteomes" id="UP001056429"/>
    </source>
</evidence>
<protein>
    <recommendedName>
        <fullName evidence="15 16">Biotin synthase</fullName>
        <ecNumber evidence="4 16">2.8.1.6</ecNumber>
    </recommendedName>
</protein>
<keyword evidence="5 16" id="KW-0004">4Fe-4S</keyword>
<feature type="binding site" evidence="16 17">
    <location>
        <position position="206"/>
    </location>
    <ligand>
        <name>[2Fe-2S] cluster</name>
        <dbReference type="ChEBI" id="CHEBI:190135"/>
    </ligand>
</feature>
<evidence type="ECO:0000256" key="10">
    <source>
        <dbReference type="ARBA" id="ARBA00022756"/>
    </source>
</evidence>